<keyword evidence="1" id="KW-1133">Transmembrane helix</keyword>
<dbReference type="Gene3D" id="2.60.40.1190">
    <property type="match status" value="1"/>
</dbReference>
<evidence type="ECO:0000259" key="2">
    <source>
        <dbReference type="Pfam" id="PF06452"/>
    </source>
</evidence>
<evidence type="ECO:0000313" key="3">
    <source>
        <dbReference type="EMBL" id="GAA3937074.1"/>
    </source>
</evidence>
<dbReference type="Proteomes" id="UP001499909">
    <property type="component" value="Unassembled WGS sequence"/>
</dbReference>
<keyword evidence="1" id="KW-0472">Membrane</keyword>
<dbReference type="RefSeq" id="WP_345113351.1">
    <property type="nucleotide sequence ID" value="NZ_BAABDH010000038.1"/>
</dbReference>
<feature type="transmembrane region" description="Helical" evidence="1">
    <location>
        <begin position="20"/>
        <end position="40"/>
    </location>
</feature>
<dbReference type="EMBL" id="BAABDH010000038">
    <property type="protein sequence ID" value="GAA3937074.1"/>
    <property type="molecule type" value="Genomic_DNA"/>
</dbReference>
<reference evidence="4" key="1">
    <citation type="journal article" date="2019" name="Int. J. Syst. Evol. Microbiol.">
        <title>The Global Catalogue of Microorganisms (GCM) 10K type strain sequencing project: providing services to taxonomists for standard genome sequencing and annotation.</title>
        <authorList>
            <consortium name="The Broad Institute Genomics Platform"/>
            <consortium name="The Broad Institute Genome Sequencing Center for Infectious Disease"/>
            <person name="Wu L."/>
            <person name="Ma J."/>
        </authorList>
    </citation>
    <scope>NUCLEOTIDE SEQUENCE [LARGE SCALE GENOMIC DNA]</scope>
    <source>
        <strain evidence="4">JCM 17214</strain>
    </source>
</reference>
<keyword evidence="4" id="KW-1185">Reference proteome</keyword>
<accession>A0ABP7N5F3</accession>
<feature type="domain" description="Carbohydrate-binding" evidence="2">
    <location>
        <begin position="57"/>
        <end position="261"/>
    </location>
</feature>
<evidence type="ECO:0000256" key="1">
    <source>
        <dbReference type="SAM" id="Phobius"/>
    </source>
</evidence>
<proteinExistence type="predicted"/>
<name>A0ABP7N5F3_9BACT</name>
<organism evidence="3 4">
    <name type="scientific">Hymenobacter algoricola</name>
    <dbReference type="NCBI Taxonomy" id="486267"/>
    <lineage>
        <taxon>Bacteria</taxon>
        <taxon>Pseudomonadati</taxon>
        <taxon>Bacteroidota</taxon>
        <taxon>Cytophagia</taxon>
        <taxon>Cytophagales</taxon>
        <taxon>Hymenobacteraceae</taxon>
        <taxon>Hymenobacter</taxon>
    </lineage>
</organism>
<protein>
    <recommendedName>
        <fullName evidence="2">Carbohydrate-binding domain-containing protein</fullName>
    </recommendedName>
</protein>
<keyword evidence="1" id="KW-0812">Transmembrane</keyword>
<dbReference type="CDD" id="cd00241">
    <property type="entry name" value="DOMON_like"/>
    <property type="match status" value="1"/>
</dbReference>
<sequence>MPDKLHLDALLRQRGRDLAVLGGGVLGGVVLSLALLSLAAPARPEYRAPRAAAPPVVDGRATDACWAAAPWRPLDQRWVGPPTSATDFQGRYKVVWTPQRLFVLAEITDDQLSDTHANPLDKWWDDDCLELFVDPDHSGGPHQYTYNAWAYHVALDGHVVDLGPDQQGHLFDDHVQSRHTRQGTVTTWETAVALYADTYDEQHPAANQPQPLLADQPIGFALAYCDNDGSPERENFFGSVPVAGPDKNRGWIDAGIFGTLVPVASSEAIR</sequence>
<comment type="caution">
    <text evidence="3">The sequence shown here is derived from an EMBL/GenBank/DDBJ whole genome shotgun (WGS) entry which is preliminary data.</text>
</comment>
<evidence type="ECO:0000313" key="4">
    <source>
        <dbReference type="Proteomes" id="UP001499909"/>
    </source>
</evidence>
<dbReference type="Pfam" id="PF06452">
    <property type="entry name" value="CBM9_1"/>
    <property type="match status" value="1"/>
</dbReference>
<dbReference type="SUPFAM" id="SSF49344">
    <property type="entry name" value="CBD9-like"/>
    <property type="match status" value="1"/>
</dbReference>
<gene>
    <name evidence="3" type="ORF">GCM10022406_21560</name>
</gene>
<dbReference type="InterPro" id="IPR010502">
    <property type="entry name" value="Carb-bd_dom_fam9"/>
</dbReference>